<organism evidence="2">
    <name type="scientific">Melampsora larici-populina (strain 98AG31 / pathotype 3-4-7)</name>
    <name type="common">Poplar leaf rust fungus</name>
    <dbReference type="NCBI Taxonomy" id="747676"/>
    <lineage>
        <taxon>Eukaryota</taxon>
        <taxon>Fungi</taxon>
        <taxon>Dikarya</taxon>
        <taxon>Basidiomycota</taxon>
        <taxon>Pucciniomycotina</taxon>
        <taxon>Pucciniomycetes</taxon>
        <taxon>Pucciniales</taxon>
        <taxon>Melampsoraceae</taxon>
        <taxon>Melampsora</taxon>
    </lineage>
</organism>
<name>F4S1D1_MELLP</name>
<dbReference type="InParanoid" id="F4S1D1"/>
<dbReference type="KEGG" id="mlr:MELLADRAFT_110899"/>
<evidence type="ECO:0000313" key="2">
    <source>
        <dbReference type="Proteomes" id="UP000001072"/>
    </source>
</evidence>
<dbReference type="VEuPathDB" id="FungiDB:MELLADRAFT_110899"/>
<keyword evidence="2" id="KW-1185">Reference proteome</keyword>
<sequence length="101" mass="11463">MIKIEIGVPPTGDLVPLQPFWADQMTNLHTSIPLTVFAKHLQDPIWRNLTIIITPRHPPSTPEEEEEVAGDAAEVWLTIQDTRDIRITAYCSTPPYDLPMF</sequence>
<reference evidence="2" key="1">
    <citation type="journal article" date="2011" name="Proc. Natl. Acad. Sci. U.S.A.">
        <title>Obligate biotrophy features unraveled by the genomic analysis of rust fungi.</title>
        <authorList>
            <person name="Duplessis S."/>
            <person name="Cuomo C.A."/>
            <person name="Lin Y.-C."/>
            <person name="Aerts A."/>
            <person name="Tisserant E."/>
            <person name="Veneault-Fourrey C."/>
            <person name="Joly D.L."/>
            <person name="Hacquard S."/>
            <person name="Amselem J."/>
            <person name="Cantarel B.L."/>
            <person name="Chiu R."/>
            <person name="Coutinho P.M."/>
            <person name="Feau N."/>
            <person name="Field M."/>
            <person name="Frey P."/>
            <person name="Gelhaye E."/>
            <person name="Goldberg J."/>
            <person name="Grabherr M.G."/>
            <person name="Kodira C.D."/>
            <person name="Kohler A."/>
            <person name="Kuees U."/>
            <person name="Lindquist E.A."/>
            <person name="Lucas S.M."/>
            <person name="Mago R."/>
            <person name="Mauceli E."/>
            <person name="Morin E."/>
            <person name="Murat C."/>
            <person name="Pangilinan J.L."/>
            <person name="Park R."/>
            <person name="Pearson M."/>
            <person name="Quesneville H."/>
            <person name="Rouhier N."/>
            <person name="Sakthikumar S."/>
            <person name="Salamov A.A."/>
            <person name="Schmutz J."/>
            <person name="Selles B."/>
            <person name="Shapiro H."/>
            <person name="Tanguay P."/>
            <person name="Tuskan G.A."/>
            <person name="Henrissat B."/>
            <person name="Van de Peer Y."/>
            <person name="Rouze P."/>
            <person name="Ellis J.G."/>
            <person name="Dodds P.N."/>
            <person name="Schein J.E."/>
            <person name="Zhong S."/>
            <person name="Hamelin R.C."/>
            <person name="Grigoriev I.V."/>
            <person name="Szabo L.J."/>
            <person name="Martin F."/>
        </authorList>
    </citation>
    <scope>NUCLEOTIDE SEQUENCE [LARGE SCALE GENOMIC DNA]</scope>
    <source>
        <strain evidence="2">98AG31 / pathotype 3-4-7</strain>
    </source>
</reference>
<gene>
    <name evidence="1" type="ORF">MELLADRAFT_110899</name>
</gene>
<protein>
    <submittedName>
        <fullName evidence="1">Uncharacterized protein</fullName>
    </submittedName>
</protein>
<dbReference type="AlphaFoldDB" id="F4S1D1"/>
<dbReference type="HOGENOM" id="CLU_2292303_0_0_1"/>
<dbReference type="EMBL" id="GL883137">
    <property type="protein sequence ID" value="EGG01541.1"/>
    <property type="molecule type" value="Genomic_DNA"/>
</dbReference>
<evidence type="ECO:0000313" key="1">
    <source>
        <dbReference type="EMBL" id="EGG01541.1"/>
    </source>
</evidence>
<dbReference type="RefSeq" id="XP_007415132.1">
    <property type="nucleotide sequence ID" value="XM_007415070.1"/>
</dbReference>
<proteinExistence type="predicted"/>
<dbReference type="GeneID" id="18924226"/>
<dbReference type="Proteomes" id="UP000001072">
    <property type="component" value="Unassembled WGS sequence"/>
</dbReference>
<accession>F4S1D1</accession>